<evidence type="ECO:0000256" key="1">
    <source>
        <dbReference type="SAM" id="Phobius"/>
    </source>
</evidence>
<organism evidence="2 3">
    <name type="scientific">Prosthecobacter debontii</name>
    <dbReference type="NCBI Taxonomy" id="48467"/>
    <lineage>
        <taxon>Bacteria</taxon>
        <taxon>Pseudomonadati</taxon>
        <taxon>Verrucomicrobiota</taxon>
        <taxon>Verrucomicrobiia</taxon>
        <taxon>Verrucomicrobiales</taxon>
        <taxon>Verrucomicrobiaceae</taxon>
        <taxon>Prosthecobacter</taxon>
    </lineage>
</organism>
<keyword evidence="1" id="KW-1133">Transmembrane helix</keyword>
<keyword evidence="1" id="KW-0472">Membrane</keyword>
<evidence type="ECO:0008006" key="4">
    <source>
        <dbReference type="Google" id="ProtNLM"/>
    </source>
</evidence>
<dbReference type="Proteomes" id="UP000190774">
    <property type="component" value="Unassembled WGS sequence"/>
</dbReference>
<accession>A0A1T4WYM6</accession>
<dbReference type="AlphaFoldDB" id="A0A1T4WYM6"/>
<evidence type="ECO:0000313" key="2">
    <source>
        <dbReference type="EMBL" id="SKA82460.1"/>
    </source>
</evidence>
<proteinExistence type="predicted"/>
<protein>
    <recommendedName>
        <fullName evidence="4">Prepilin-type N-terminal cleavage/methylation domain-containing protein</fullName>
    </recommendedName>
</protein>
<keyword evidence="3" id="KW-1185">Reference proteome</keyword>
<dbReference type="OrthoDB" id="196696at2"/>
<dbReference type="EMBL" id="FUYE01000002">
    <property type="protein sequence ID" value="SKA82460.1"/>
    <property type="molecule type" value="Genomic_DNA"/>
</dbReference>
<reference evidence="3" key="1">
    <citation type="submission" date="2017-02" db="EMBL/GenBank/DDBJ databases">
        <authorList>
            <person name="Varghese N."/>
            <person name="Submissions S."/>
        </authorList>
    </citation>
    <scope>NUCLEOTIDE SEQUENCE [LARGE SCALE GENOMIC DNA]</scope>
    <source>
        <strain evidence="3">ATCC 700200</strain>
    </source>
</reference>
<dbReference type="RefSeq" id="WP_078812106.1">
    <property type="nucleotide sequence ID" value="NZ_FUYE01000002.1"/>
</dbReference>
<dbReference type="STRING" id="48467.SAMN02745166_00912"/>
<name>A0A1T4WYM6_9BACT</name>
<sequence length="152" mass="16721">MKKVLHRHPQRGGSLLIELSVALGVTTFLALLMMRSSLLAISGNQWTVMQTLTDAYLSRESALANRLPFAQVEAENSPWPELADQGSASEQTVTIGRLAGGRPVTAVLKRCRTAETAQNADLTLDVWRLHSALIYEIGDKSYTKSRSTLRVQ</sequence>
<gene>
    <name evidence="2" type="ORF">SAMN02745166_00912</name>
</gene>
<keyword evidence="1" id="KW-0812">Transmembrane</keyword>
<feature type="transmembrane region" description="Helical" evidence="1">
    <location>
        <begin position="12"/>
        <end position="34"/>
    </location>
</feature>
<evidence type="ECO:0000313" key="3">
    <source>
        <dbReference type="Proteomes" id="UP000190774"/>
    </source>
</evidence>